<dbReference type="AlphaFoldDB" id="A0A0P0LXU1"/>
<sequence>MNANNIIPVIMCGGSGTRLWPLSRAQFPKQFLPLVNDTSMLQDTLARLPSKHQAPVFICNEDHRFLVAEQVKQTNSAKSTILLEPKGRNTAPAVALAALNALTDNPDALLLVLAADHVIKEAEKFHQAVSVATVAAAQGKLVTFGIVPTHAETGYGYIQKGSKQECPQGGNLENQTFQVAQFVEKPDIETAQDYLDSGDYLWNSGMFLFKASRYIEELEKFRPDILSACRASMAKVEKDLDFTRPDRESFLQCAEESIDYAVMEKTKDAIVVPLDAGWSDVGSYSALWEVCQKDTQLNVIRGDVIAHDTSNSYIHSENKLIATLGVNNLVIIDTPDAVLIANKDNVQNVKEIVNELKAKQRTESTIHREVYRPWGKYDSVDTGERFQVKRITVNPGAKLSVQMHHHRAEHWIIVSGTAKITLDEKTFLLSENQSTYIPIGVVHALENPGKLPLEMIEVQSGSYLGEDDIVRFEDKYGRVK</sequence>
<dbReference type="InterPro" id="IPR051161">
    <property type="entry name" value="Mannose-6P_isomerase_type2"/>
</dbReference>
<dbReference type="InterPro" id="IPR005835">
    <property type="entry name" value="NTP_transferase_dom"/>
</dbReference>
<dbReference type="InterPro" id="IPR054566">
    <property type="entry name" value="ManC/GMP-like_b-helix"/>
</dbReference>
<dbReference type="Gene3D" id="2.60.120.10">
    <property type="entry name" value="Jelly Rolls"/>
    <property type="match status" value="1"/>
</dbReference>
<dbReference type="EC" id="2.7.7.13" evidence="3"/>
<dbReference type="SUPFAM" id="SSF51182">
    <property type="entry name" value="RmlC-like cupins"/>
    <property type="match status" value="1"/>
</dbReference>
<proteinExistence type="inferred from homology"/>
<dbReference type="UniPathway" id="UPA00126">
    <property type="reaction ID" value="UER00930"/>
</dbReference>
<comment type="catalytic activity">
    <reaction evidence="8">
        <text>alpha-D-mannose 1-phosphate + GTP + H(+) = GDP-alpha-D-mannose + diphosphate</text>
        <dbReference type="Rhea" id="RHEA:15229"/>
        <dbReference type="ChEBI" id="CHEBI:15378"/>
        <dbReference type="ChEBI" id="CHEBI:33019"/>
        <dbReference type="ChEBI" id="CHEBI:37565"/>
        <dbReference type="ChEBI" id="CHEBI:57527"/>
        <dbReference type="ChEBI" id="CHEBI:58409"/>
        <dbReference type="EC" id="2.7.7.13"/>
    </reaction>
</comment>
<evidence type="ECO:0000256" key="3">
    <source>
        <dbReference type="ARBA" id="ARBA00012387"/>
    </source>
</evidence>
<reference evidence="13" key="1">
    <citation type="submission" date="2015-08" db="EMBL/GenBank/DDBJ databases">
        <title>Partial sequence of psychrophilic Colwellia sp.</title>
        <authorList>
            <person name="Pankowski J.A."/>
            <person name="Leong J.S."/>
            <person name="Nano F.E."/>
        </authorList>
    </citation>
    <scope>NUCLEOTIDE SEQUENCE</scope>
    <source>
        <strain evidence="13">C1</strain>
    </source>
</reference>
<evidence type="ECO:0000256" key="6">
    <source>
        <dbReference type="ARBA" id="ARBA00022741"/>
    </source>
</evidence>
<evidence type="ECO:0000259" key="10">
    <source>
        <dbReference type="Pfam" id="PF00483"/>
    </source>
</evidence>
<evidence type="ECO:0000256" key="7">
    <source>
        <dbReference type="ARBA" id="ARBA00023134"/>
    </source>
</evidence>
<dbReference type="FunFam" id="3.90.550.10:FF:000046">
    <property type="entry name" value="Mannose-1-phosphate guanylyltransferase (GDP)"/>
    <property type="match status" value="1"/>
</dbReference>
<dbReference type="Pfam" id="PF00483">
    <property type="entry name" value="NTP_transferase"/>
    <property type="match status" value="1"/>
</dbReference>
<evidence type="ECO:0000256" key="2">
    <source>
        <dbReference type="ARBA" id="ARBA00006115"/>
    </source>
</evidence>
<evidence type="ECO:0000256" key="4">
    <source>
        <dbReference type="ARBA" id="ARBA00022679"/>
    </source>
</evidence>
<evidence type="ECO:0000259" key="12">
    <source>
        <dbReference type="Pfam" id="PF22640"/>
    </source>
</evidence>
<dbReference type="Pfam" id="PF22640">
    <property type="entry name" value="ManC_GMP_beta-helix"/>
    <property type="match status" value="1"/>
</dbReference>
<dbReference type="PANTHER" id="PTHR46390">
    <property type="entry name" value="MANNOSE-1-PHOSPHATE GUANYLYLTRANSFERASE"/>
    <property type="match status" value="1"/>
</dbReference>
<accession>A0A0P0LXU1</accession>
<keyword evidence="7" id="KW-0342">GTP-binding</keyword>
<dbReference type="InterPro" id="IPR001538">
    <property type="entry name" value="Man6P_isomerase-2_C"/>
</dbReference>
<dbReference type="GO" id="GO:0004475">
    <property type="term" value="F:mannose-1-phosphate guanylyltransferase (GTP) activity"/>
    <property type="evidence" value="ECO:0007669"/>
    <property type="project" value="UniProtKB-EC"/>
</dbReference>
<keyword evidence="6" id="KW-0547">Nucleotide-binding</keyword>
<dbReference type="InterPro" id="IPR011051">
    <property type="entry name" value="RmlC_Cupin_sf"/>
</dbReference>
<keyword evidence="5 13" id="KW-0548">Nucleotidyltransferase</keyword>
<comment type="similarity">
    <text evidence="2 9">Belongs to the mannose-6-phosphate isomerase type 2 family.</text>
</comment>
<dbReference type="EMBL" id="KT428295">
    <property type="protein sequence ID" value="ALK44283.1"/>
    <property type="molecule type" value="Genomic_DNA"/>
</dbReference>
<dbReference type="FunFam" id="2.60.120.10:FF:000032">
    <property type="entry name" value="Mannose-1-phosphate guanylyltransferase/mannose-6-phosphate isomerase"/>
    <property type="match status" value="1"/>
</dbReference>
<dbReference type="NCBIfam" id="TIGR01479">
    <property type="entry name" value="GMP_PMI"/>
    <property type="match status" value="1"/>
</dbReference>
<keyword evidence="4 13" id="KW-0808">Transferase</keyword>
<evidence type="ECO:0000256" key="1">
    <source>
        <dbReference type="ARBA" id="ARBA00004823"/>
    </source>
</evidence>
<dbReference type="InterPro" id="IPR006375">
    <property type="entry name" value="Man1P_GuaTrfase/Man6P_Isoase"/>
</dbReference>
<dbReference type="GO" id="GO:0000271">
    <property type="term" value="P:polysaccharide biosynthetic process"/>
    <property type="evidence" value="ECO:0007669"/>
    <property type="project" value="InterPro"/>
</dbReference>
<dbReference type="CDD" id="cd02213">
    <property type="entry name" value="cupin_PMI_typeII_C"/>
    <property type="match status" value="1"/>
</dbReference>
<feature type="domain" description="MannoseP isomerase/GMP-like beta-helix" evidence="12">
    <location>
        <begin position="302"/>
        <end position="356"/>
    </location>
</feature>
<dbReference type="Gene3D" id="3.90.550.10">
    <property type="entry name" value="Spore Coat Polysaccharide Biosynthesis Protein SpsA, Chain A"/>
    <property type="match status" value="1"/>
</dbReference>
<evidence type="ECO:0000256" key="9">
    <source>
        <dbReference type="RuleBase" id="RU004190"/>
    </source>
</evidence>
<dbReference type="GO" id="GO:0009298">
    <property type="term" value="P:GDP-mannose biosynthetic process"/>
    <property type="evidence" value="ECO:0007669"/>
    <property type="project" value="UniProtKB-UniPathway"/>
</dbReference>
<dbReference type="PANTHER" id="PTHR46390:SF1">
    <property type="entry name" value="MANNOSE-1-PHOSPHATE GUANYLYLTRANSFERASE"/>
    <property type="match status" value="1"/>
</dbReference>
<comment type="pathway">
    <text evidence="1">Nucleotide-sugar biosynthesis; GDP-alpha-D-mannose biosynthesis; GDP-alpha-D-mannose from alpha-D-mannose 1-phosphate (GTP route): step 1/1.</text>
</comment>
<dbReference type="GO" id="GO:0005525">
    <property type="term" value="F:GTP binding"/>
    <property type="evidence" value="ECO:0007669"/>
    <property type="project" value="UniProtKB-KW"/>
</dbReference>
<protein>
    <recommendedName>
        <fullName evidence="3">mannose-1-phosphate guanylyltransferase</fullName>
        <ecNumber evidence="3">2.7.7.13</ecNumber>
    </recommendedName>
</protein>
<organism evidence="13">
    <name type="scientific">Colwellia sp. C1</name>
    <dbReference type="NCBI Taxonomy" id="1737566"/>
    <lineage>
        <taxon>Bacteria</taxon>
        <taxon>Pseudomonadati</taxon>
        <taxon>Pseudomonadota</taxon>
        <taxon>Gammaproteobacteria</taxon>
        <taxon>Alteromonadales</taxon>
        <taxon>Colwelliaceae</taxon>
        <taxon>Colwellia</taxon>
    </lineage>
</organism>
<evidence type="ECO:0000256" key="8">
    <source>
        <dbReference type="ARBA" id="ARBA00047343"/>
    </source>
</evidence>
<dbReference type="SUPFAM" id="SSF53448">
    <property type="entry name" value="Nucleotide-diphospho-sugar transferases"/>
    <property type="match status" value="1"/>
</dbReference>
<feature type="domain" description="Nucleotidyl transferase" evidence="10">
    <location>
        <begin position="8"/>
        <end position="295"/>
    </location>
</feature>
<name>A0A0P0LXU1_9GAMM</name>
<evidence type="ECO:0000259" key="11">
    <source>
        <dbReference type="Pfam" id="PF01050"/>
    </source>
</evidence>
<dbReference type="Pfam" id="PF01050">
    <property type="entry name" value="MannoseP_isomer"/>
    <property type="match status" value="1"/>
</dbReference>
<dbReference type="CDD" id="cd02509">
    <property type="entry name" value="GDP-M1P_Guanylyltransferase"/>
    <property type="match status" value="1"/>
</dbReference>
<dbReference type="InterPro" id="IPR029044">
    <property type="entry name" value="Nucleotide-diphossugar_trans"/>
</dbReference>
<dbReference type="InterPro" id="IPR014710">
    <property type="entry name" value="RmlC-like_jellyroll"/>
</dbReference>
<evidence type="ECO:0000313" key="13">
    <source>
        <dbReference type="EMBL" id="ALK44283.1"/>
    </source>
</evidence>
<evidence type="ECO:0000256" key="5">
    <source>
        <dbReference type="ARBA" id="ARBA00022695"/>
    </source>
</evidence>
<feature type="domain" description="Mannose-6-phosphate isomerase type II C-terminal" evidence="11">
    <location>
        <begin position="360"/>
        <end position="474"/>
    </location>
</feature>
<dbReference type="InterPro" id="IPR049577">
    <property type="entry name" value="GMPP_N"/>
</dbReference>